<evidence type="ECO:0000256" key="1">
    <source>
        <dbReference type="ARBA" id="ARBA00006798"/>
    </source>
</evidence>
<protein>
    <recommendedName>
        <fullName evidence="14">Arginine kinase</fullName>
    </recommendedName>
</protein>
<dbReference type="InterPro" id="IPR036802">
    <property type="entry name" value="ATP-guanido_PTrfase_N_sf"/>
</dbReference>
<feature type="domain" description="Phosphagen kinase N-terminal" evidence="10">
    <location>
        <begin position="154"/>
        <end position="242"/>
    </location>
</feature>
<dbReference type="SUPFAM" id="SSF55931">
    <property type="entry name" value="Glutamine synthetase/guanido kinase"/>
    <property type="match status" value="1"/>
</dbReference>
<evidence type="ECO:0000256" key="9">
    <source>
        <dbReference type="SAM" id="MobiDB-lite"/>
    </source>
</evidence>
<dbReference type="PROSITE" id="PS51509">
    <property type="entry name" value="PHOSPHAGEN_KINASE_N"/>
    <property type="match status" value="1"/>
</dbReference>
<evidence type="ECO:0008006" key="14">
    <source>
        <dbReference type="Google" id="ProtNLM"/>
    </source>
</evidence>
<feature type="region of interest" description="Disordered" evidence="9">
    <location>
        <begin position="121"/>
        <end position="163"/>
    </location>
</feature>
<comment type="similarity">
    <text evidence="1 6 8">Belongs to the ATP:guanido phosphotransferase family.</text>
</comment>
<feature type="domain" description="Phosphagen kinase C-terminal" evidence="11">
    <location>
        <begin position="386"/>
        <end position="642"/>
    </location>
</feature>
<feature type="binding site" evidence="7">
    <location>
        <begin position="389"/>
        <end position="393"/>
    </location>
    <ligand>
        <name>ATP</name>
        <dbReference type="ChEBI" id="CHEBI:30616"/>
    </ligand>
</feature>
<feature type="region of interest" description="Disordered" evidence="9">
    <location>
        <begin position="52"/>
        <end position="75"/>
    </location>
</feature>
<reference evidence="12 13" key="1">
    <citation type="submission" date="2024-10" db="EMBL/GenBank/DDBJ databases">
        <title>Updated reference genomes for cyclostephanoid diatoms.</title>
        <authorList>
            <person name="Roberts W.R."/>
            <person name="Alverson A.J."/>
        </authorList>
    </citation>
    <scope>NUCLEOTIDE SEQUENCE [LARGE SCALE GENOMIC DNA]</scope>
    <source>
        <strain evidence="12 13">AJA228-03</strain>
    </source>
</reference>
<dbReference type="SUPFAM" id="SSF48034">
    <property type="entry name" value="Guanido kinase N-terminal domain"/>
    <property type="match status" value="1"/>
</dbReference>
<feature type="binding site" evidence="7">
    <location>
        <position position="454"/>
    </location>
    <ligand>
        <name>ATP</name>
        <dbReference type="ChEBI" id="CHEBI:30616"/>
    </ligand>
</feature>
<dbReference type="InterPro" id="IPR014746">
    <property type="entry name" value="Gln_synth/guanido_kin_cat_dom"/>
</dbReference>
<dbReference type="GO" id="GO:0016301">
    <property type="term" value="F:kinase activity"/>
    <property type="evidence" value="ECO:0007669"/>
    <property type="project" value="UniProtKB-KW"/>
</dbReference>
<evidence type="ECO:0000259" key="10">
    <source>
        <dbReference type="PROSITE" id="PS51509"/>
    </source>
</evidence>
<dbReference type="Pfam" id="PF02807">
    <property type="entry name" value="ATP-gua_PtransN"/>
    <property type="match status" value="1"/>
</dbReference>
<keyword evidence="3 7" id="KW-0547">Nucleotide-binding</keyword>
<organism evidence="12 13">
    <name type="scientific">Cyclostephanos tholiformis</name>
    <dbReference type="NCBI Taxonomy" id="382380"/>
    <lineage>
        <taxon>Eukaryota</taxon>
        <taxon>Sar</taxon>
        <taxon>Stramenopiles</taxon>
        <taxon>Ochrophyta</taxon>
        <taxon>Bacillariophyta</taxon>
        <taxon>Coscinodiscophyceae</taxon>
        <taxon>Thalassiosirophycidae</taxon>
        <taxon>Stephanodiscales</taxon>
        <taxon>Stephanodiscaceae</taxon>
        <taxon>Cyclostephanos</taxon>
    </lineage>
</organism>
<evidence type="ECO:0000256" key="5">
    <source>
        <dbReference type="ARBA" id="ARBA00022840"/>
    </source>
</evidence>
<evidence type="ECO:0000256" key="6">
    <source>
        <dbReference type="PROSITE-ProRule" id="PRU00842"/>
    </source>
</evidence>
<feature type="binding site" evidence="7">
    <location>
        <position position="511"/>
    </location>
    <ligand>
        <name>ATP</name>
        <dbReference type="ChEBI" id="CHEBI:30616"/>
    </ligand>
</feature>
<proteinExistence type="inferred from homology"/>
<dbReference type="AlphaFoldDB" id="A0ABD3SSA3"/>
<keyword evidence="5 7" id="KW-0067">ATP-binding</keyword>
<dbReference type="Gene3D" id="3.30.590.10">
    <property type="entry name" value="Glutamine synthetase/guanido kinase, catalytic domain"/>
    <property type="match status" value="1"/>
</dbReference>
<evidence type="ECO:0000256" key="8">
    <source>
        <dbReference type="RuleBase" id="RU000505"/>
    </source>
</evidence>
<evidence type="ECO:0000256" key="3">
    <source>
        <dbReference type="ARBA" id="ARBA00022741"/>
    </source>
</evidence>
<dbReference type="InterPro" id="IPR000749">
    <property type="entry name" value="ATP-guanido_PTrfase"/>
</dbReference>
<feature type="binding site" evidence="7">
    <location>
        <begin position="595"/>
        <end position="600"/>
    </location>
    <ligand>
        <name>ATP</name>
        <dbReference type="ChEBI" id="CHEBI:30616"/>
    </ligand>
</feature>
<dbReference type="PANTHER" id="PTHR11547:SF38">
    <property type="entry name" value="ARGININE KINASE 1-RELATED"/>
    <property type="match status" value="1"/>
</dbReference>
<dbReference type="PROSITE" id="PS00112">
    <property type="entry name" value="PHOSPHAGEN_KINASE"/>
    <property type="match status" value="1"/>
</dbReference>
<dbReference type="PANTHER" id="PTHR11547">
    <property type="entry name" value="ARGININE OR CREATINE KINASE"/>
    <property type="match status" value="1"/>
</dbReference>
<evidence type="ECO:0000313" key="13">
    <source>
        <dbReference type="Proteomes" id="UP001530377"/>
    </source>
</evidence>
<dbReference type="InterPro" id="IPR022413">
    <property type="entry name" value="ATP-guanido_PTrfase_N"/>
</dbReference>
<sequence length="654" mass="71518">MRGKILRRAIAVVSGGAGERRGRPPPIPWSASTAASFGVAAAAGLAVASCSSASSSDHSTTTIGEDKDDGDGGGVIAVRSSRITSIPDSPSRAAVVPYSSFPPVPPSRRILATSYASLELPTSSTAPSSSSFSTTSSAQSSSTQSSSSSSSSSQHNDDDDSYPAFTVHHRSLLKKYLTPELWSRLSRLRTSQGTTLEDLIRPGLALPIGADPPRRLGVLVGDAECYSTFRELLDPIIREYHGIRRGDGDFEEWSDPELPMESHFLRRKAMGVVAGGPPSASSSNATPLRRLVGDEGDGYGGVIKSGDVADDDLEDVDEVIDDDDVIENHDNIKNDHDIKDDDGVSPIQRSIASEQRRRSILRRHPTIINNPRLMVTNRPADPDGKYVISTRIRVARSIEGFRFPSAMSRSDRRKVERLVGECVRHSPGPVLSNGTYVPLLSMTIEGNLDLIRRHVLFDNPNEWMIASGLGRDWPDGRALYANVPNLMHDGADGKDAMPDFMIWVNEEDHLRMMCLRSGGDIQGVFATLTNGVRELEREMRLRGHQFVHDSRLGYLTSCPTNVGTAMRASVHVRLMNLGRLPGFFDLVERLKLEVRGKYGESDRNYTGVFDVSNLERLGKSEVHLINVMVEGVAKLIELERRLEAGEEVDIDAVR</sequence>
<dbReference type="EMBL" id="JALLPB020000003">
    <property type="protein sequence ID" value="KAL3827492.1"/>
    <property type="molecule type" value="Genomic_DNA"/>
</dbReference>
<name>A0ABD3SSA3_9STRA</name>
<dbReference type="Pfam" id="PF00217">
    <property type="entry name" value="ATP-gua_Ptrans"/>
    <property type="match status" value="1"/>
</dbReference>
<feature type="region of interest" description="Disordered" evidence="9">
    <location>
        <begin position="81"/>
        <end position="100"/>
    </location>
</feature>
<accession>A0ABD3SSA3</accession>
<comment type="caution">
    <text evidence="12">The sequence shown here is derived from an EMBL/GenBank/DDBJ whole genome shotgun (WGS) entry which is preliminary data.</text>
</comment>
<keyword evidence="4 7" id="KW-0418">Kinase</keyword>
<dbReference type="Proteomes" id="UP001530377">
    <property type="component" value="Unassembled WGS sequence"/>
</dbReference>
<dbReference type="InterPro" id="IPR022415">
    <property type="entry name" value="ATP-guanido_PTrfase_AS"/>
</dbReference>
<dbReference type="InterPro" id="IPR022414">
    <property type="entry name" value="ATP-guanido_PTrfase_cat"/>
</dbReference>
<evidence type="ECO:0000256" key="4">
    <source>
        <dbReference type="ARBA" id="ARBA00022777"/>
    </source>
</evidence>
<evidence type="ECO:0000313" key="12">
    <source>
        <dbReference type="EMBL" id="KAL3827492.1"/>
    </source>
</evidence>
<dbReference type="Gene3D" id="1.10.135.10">
    <property type="entry name" value="ATP:guanido phosphotransferase, N-terminal domain"/>
    <property type="match status" value="1"/>
</dbReference>
<dbReference type="GO" id="GO:0005524">
    <property type="term" value="F:ATP binding"/>
    <property type="evidence" value="ECO:0007669"/>
    <property type="project" value="UniProtKB-UniRule"/>
</dbReference>
<evidence type="ECO:0000256" key="2">
    <source>
        <dbReference type="ARBA" id="ARBA00022679"/>
    </source>
</evidence>
<gene>
    <name evidence="12" type="ORF">ACHAXA_003761</name>
</gene>
<evidence type="ECO:0000256" key="7">
    <source>
        <dbReference type="PROSITE-ProRule" id="PRU00843"/>
    </source>
</evidence>
<dbReference type="PROSITE" id="PS51510">
    <property type="entry name" value="PHOSPHAGEN_KINASE_C"/>
    <property type="match status" value="1"/>
</dbReference>
<feature type="binding site" evidence="7">
    <location>
        <begin position="567"/>
        <end position="571"/>
    </location>
    <ligand>
        <name>ATP</name>
        <dbReference type="ChEBI" id="CHEBI:30616"/>
    </ligand>
</feature>
<keyword evidence="13" id="KW-1185">Reference proteome</keyword>
<feature type="compositionally biased region" description="Low complexity" evidence="9">
    <location>
        <begin position="121"/>
        <end position="153"/>
    </location>
</feature>
<dbReference type="FunFam" id="3.30.590.10:FF:000006">
    <property type="entry name" value="Arginine kinase 1"/>
    <property type="match status" value="1"/>
</dbReference>
<keyword evidence="2 7" id="KW-0808">Transferase</keyword>
<evidence type="ECO:0000259" key="11">
    <source>
        <dbReference type="PROSITE" id="PS51510"/>
    </source>
</evidence>